<dbReference type="CDD" id="cd00609">
    <property type="entry name" value="AAT_like"/>
    <property type="match status" value="1"/>
</dbReference>
<evidence type="ECO:0000313" key="9">
    <source>
        <dbReference type="Proteomes" id="UP001208690"/>
    </source>
</evidence>
<keyword evidence="6" id="KW-0663">Pyridoxal phosphate</keyword>
<evidence type="ECO:0000256" key="6">
    <source>
        <dbReference type="ARBA" id="ARBA00022898"/>
    </source>
</evidence>
<dbReference type="PRINTS" id="PR00799">
    <property type="entry name" value="TRANSAMINASE"/>
</dbReference>
<accession>A0ABT3BEI4</accession>
<dbReference type="GO" id="GO:0008483">
    <property type="term" value="F:transaminase activity"/>
    <property type="evidence" value="ECO:0007669"/>
    <property type="project" value="UniProtKB-KW"/>
</dbReference>
<dbReference type="InterPro" id="IPR015424">
    <property type="entry name" value="PyrdxlP-dep_Trfase"/>
</dbReference>
<organism evidence="8 9">
    <name type="scientific">Roseobacter sinensis</name>
    <dbReference type="NCBI Taxonomy" id="2931391"/>
    <lineage>
        <taxon>Bacteria</taxon>
        <taxon>Pseudomonadati</taxon>
        <taxon>Pseudomonadota</taxon>
        <taxon>Alphaproteobacteria</taxon>
        <taxon>Rhodobacterales</taxon>
        <taxon>Roseobacteraceae</taxon>
        <taxon>Roseobacter</taxon>
    </lineage>
</organism>
<dbReference type="Pfam" id="PF00155">
    <property type="entry name" value="Aminotran_1_2"/>
    <property type="match status" value="1"/>
</dbReference>
<proteinExistence type="inferred from homology"/>
<dbReference type="Proteomes" id="UP001208690">
    <property type="component" value="Unassembled WGS sequence"/>
</dbReference>
<name>A0ABT3BEI4_9RHOB</name>
<comment type="caution">
    <text evidence="8">The sequence shown here is derived from an EMBL/GenBank/DDBJ whole genome shotgun (WGS) entry which is preliminary data.</text>
</comment>
<dbReference type="RefSeq" id="WP_263843939.1">
    <property type="nucleotide sequence ID" value="NZ_JALIEB010000005.1"/>
</dbReference>
<dbReference type="PANTHER" id="PTHR11879">
    <property type="entry name" value="ASPARTATE AMINOTRANSFERASE"/>
    <property type="match status" value="1"/>
</dbReference>
<dbReference type="InterPro" id="IPR000796">
    <property type="entry name" value="Asp_trans"/>
</dbReference>
<dbReference type="EMBL" id="JALIEB010000005">
    <property type="protein sequence ID" value="MCV3271613.1"/>
    <property type="molecule type" value="Genomic_DNA"/>
</dbReference>
<gene>
    <name evidence="8" type="ORF">MUB52_09250</name>
</gene>
<dbReference type="InterPro" id="IPR015421">
    <property type="entry name" value="PyrdxlP-dep_Trfase_major"/>
</dbReference>
<dbReference type="PANTHER" id="PTHR11879:SF22">
    <property type="entry name" value="ASPARTATE AMINOTRANSFERASE, MITOCHONDRIAL"/>
    <property type="match status" value="1"/>
</dbReference>
<dbReference type="SUPFAM" id="SSF53383">
    <property type="entry name" value="PLP-dependent transferases"/>
    <property type="match status" value="1"/>
</dbReference>
<feature type="domain" description="Aminotransferase class I/classII large" evidence="7">
    <location>
        <begin position="27"/>
        <end position="389"/>
    </location>
</feature>
<protein>
    <submittedName>
        <fullName evidence="8">Aspartate/tyrosine/aromatic aminotransferase</fullName>
    </submittedName>
</protein>
<evidence type="ECO:0000256" key="1">
    <source>
        <dbReference type="ARBA" id="ARBA00001933"/>
    </source>
</evidence>
<keyword evidence="4 8" id="KW-0032">Aminotransferase</keyword>
<evidence type="ECO:0000259" key="7">
    <source>
        <dbReference type="Pfam" id="PF00155"/>
    </source>
</evidence>
<sequence length="394" mass="42770">MFETLKTRPADSILALMQMYKDDPRPSKIDLGVGVYKDATGLTPIMRAVKAAEHQLWEAQDTKVYTGLAGDPGFSDAMIQLVLGDAVPRDKVAAVATPGGTGAVRQAFELIRMARPEARVFVSDPTWPNHLSILSYLGMEAVNYRYFDEDTRAVDFEGMIADIKGAKAGDVVLLHGCCHNPTGANLNLAQWQAVVDVLLETGAVPMIDIAYQGFGDGLEEDAGPTRLVASSVPECLIAASCSKNFGIYRERTGLLIAVSQNSEARKLHQDTLAFLNRQNFSFPPDHGARLVTMILNDAALKADWMAELEEVRGSMLSLRSQLAGELQRLSGSDRFGFLAEHRGMFSRLGASPEKVVEMRETHGIYMVGDSRMNIAGLNAETVPVLAKAIIDAGV</sequence>
<evidence type="ECO:0000256" key="2">
    <source>
        <dbReference type="ARBA" id="ARBA00007441"/>
    </source>
</evidence>
<evidence type="ECO:0000256" key="5">
    <source>
        <dbReference type="ARBA" id="ARBA00022679"/>
    </source>
</evidence>
<dbReference type="Gene3D" id="3.40.640.10">
    <property type="entry name" value="Type I PLP-dependent aspartate aminotransferase-like (Major domain)"/>
    <property type="match status" value="1"/>
</dbReference>
<dbReference type="InterPro" id="IPR015422">
    <property type="entry name" value="PyrdxlP-dep_Trfase_small"/>
</dbReference>
<evidence type="ECO:0000256" key="3">
    <source>
        <dbReference type="ARBA" id="ARBA00011738"/>
    </source>
</evidence>
<evidence type="ECO:0000313" key="8">
    <source>
        <dbReference type="EMBL" id="MCV3271613.1"/>
    </source>
</evidence>
<comment type="similarity">
    <text evidence="2">Belongs to the class-I pyridoxal-phosphate-dependent aminotransferase family.</text>
</comment>
<reference evidence="8 9" key="1">
    <citation type="submission" date="2022-04" db="EMBL/GenBank/DDBJ databases">
        <title>Roseobacter sp. WL0113 is a bacterium isolated from neritic sediment.</title>
        <authorList>
            <person name="Wang L."/>
            <person name="He W."/>
            <person name="Zhang D.-F."/>
        </authorList>
    </citation>
    <scope>NUCLEOTIDE SEQUENCE [LARGE SCALE GENOMIC DNA]</scope>
    <source>
        <strain evidence="8 9">WL0113</strain>
    </source>
</reference>
<comment type="subunit">
    <text evidence="3">Homodimer.</text>
</comment>
<evidence type="ECO:0000256" key="4">
    <source>
        <dbReference type="ARBA" id="ARBA00022576"/>
    </source>
</evidence>
<keyword evidence="9" id="KW-1185">Reference proteome</keyword>
<dbReference type="InterPro" id="IPR004839">
    <property type="entry name" value="Aminotransferase_I/II_large"/>
</dbReference>
<comment type="cofactor">
    <cofactor evidence="1">
        <name>pyridoxal 5'-phosphate</name>
        <dbReference type="ChEBI" id="CHEBI:597326"/>
    </cofactor>
</comment>
<dbReference type="Gene3D" id="3.90.1150.10">
    <property type="entry name" value="Aspartate Aminotransferase, domain 1"/>
    <property type="match status" value="1"/>
</dbReference>
<dbReference type="NCBIfam" id="NF006719">
    <property type="entry name" value="PRK09257.1"/>
    <property type="match status" value="1"/>
</dbReference>
<keyword evidence="5" id="KW-0808">Transferase</keyword>